<dbReference type="InterPro" id="IPR006076">
    <property type="entry name" value="FAD-dep_OxRdtase"/>
</dbReference>
<feature type="domain" description="Glucose-methanol-choline oxidoreductase C-terminal" evidence="7">
    <location>
        <begin position="390"/>
        <end position="510"/>
    </location>
</feature>
<dbReference type="Pfam" id="PF05199">
    <property type="entry name" value="GMC_oxred_C"/>
    <property type="match status" value="1"/>
</dbReference>
<evidence type="ECO:0000256" key="5">
    <source>
        <dbReference type="ARBA" id="ARBA00023002"/>
    </source>
</evidence>
<dbReference type="Gene3D" id="3.50.50.60">
    <property type="entry name" value="FAD/NAD(P)-binding domain"/>
    <property type="match status" value="2"/>
</dbReference>
<gene>
    <name evidence="8" type="ORF">P0Y65_09520</name>
</gene>
<dbReference type="SUPFAM" id="SSF51905">
    <property type="entry name" value="FAD/NAD(P)-binding domain"/>
    <property type="match status" value="1"/>
</dbReference>
<evidence type="ECO:0000313" key="9">
    <source>
        <dbReference type="Proteomes" id="UP001217476"/>
    </source>
</evidence>
<sequence>MALSSDLQNIPGGNHADVAIVGAGAVGLLLAADLARAGKRVLLLEAGQTDPNAADYVFDEISSAGRRFTGLQEGRFRTLGGTTTQWGGQLVPLEPMVFGERDWLAESGWPIESTELAEAYQATFDLLGMRGRLSEREVWQQLRAKPPATGDDLDLFLTRWAPEPNFARQFARDLRDNPRLVALTGATVSSLFLQGGGQRVGLNVTSGTGNVRITAGAVVLANGTIEIARLLMLPLEGAGVAPWASNPWLGRGFVDHVDVDAGLVRVLDVQRFHDVFDAAVLGGLKYLPKLKLSEQAQRRDRLLGVAAHFVSTSARTAQLTALKTMARNLINRTALEHEGLDFRHLPLLLDTIARTAERFLLHRRIYNPDDGGILLRLTGEQMMVRESGLALTDQRDTLGRPRATLDWRVDGVELGTLASFAVRVADYLERAGLAEVEIDPQLLARDPAFLERIEDGFHHMGMARMGASPSDGVVDRELKVFGTNNLFVAGAATFRSAGFANPTLTALALALRLSRALQSGTP</sequence>
<comment type="similarity">
    <text evidence="2">Belongs to the GMC oxidoreductase family.</text>
</comment>
<evidence type="ECO:0000256" key="1">
    <source>
        <dbReference type="ARBA" id="ARBA00001974"/>
    </source>
</evidence>
<evidence type="ECO:0000256" key="4">
    <source>
        <dbReference type="ARBA" id="ARBA00022827"/>
    </source>
</evidence>
<keyword evidence="4" id="KW-0274">FAD</keyword>
<dbReference type="Proteomes" id="UP001217476">
    <property type="component" value="Chromosome"/>
</dbReference>
<evidence type="ECO:0000256" key="3">
    <source>
        <dbReference type="ARBA" id="ARBA00022630"/>
    </source>
</evidence>
<evidence type="ECO:0000259" key="7">
    <source>
        <dbReference type="Pfam" id="PF05199"/>
    </source>
</evidence>
<organism evidence="8 9">
    <name type="scientific">Candidatus Devosia phytovorans</name>
    <dbReference type="NCBI Taxonomy" id="3121372"/>
    <lineage>
        <taxon>Bacteria</taxon>
        <taxon>Pseudomonadati</taxon>
        <taxon>Pseudomonadota</taxon>
        <taxon>Alphaproteobacteria</taxon>
        <taxon>Hyphomicrobiales</taxon>
        <taxon>Devosiaceae</taxon>
        <taxon>Devosia</taxon>
    </lineage>
</organism>
<evidence type="ECO:0000259" key="6">
    <source>
        <dbReference type="Pfam" id="PF01266"/>
    </source>
</evidence>
<dbReference type="Pfam" id="PF01266">
    <property type="entry name" value="DAO"/>
    <property type="match status" value="1"/>
</dbReference>
<dbReference type="AlphaFoldDB" id="A0AAJ6B1N3"/>
<protein>
    <submittedName>
        <fullName evidence="8">FAD-dependent oxidoreductase</fullName>
    </submittedName>
</protein>
<dbReference type="InterPro" id="IPR036188">
    <property type="entry name" value="FAD/NAD-bd_sf"/>
</dbReference>
<reference evidence="8" key="1">
    <citation type="submission" date="2023-03" db="EMBL/GenBank/DDBJ databases">
        <title>Andean soil-derived lignocellulolytic bacterial consortium as a source of novel taxa and putative plastic-active enzymes.</title>
        <authorList>
            <person name="Diaz-Garcia L."/>
            <person name="Chuvochina M."/>
            <person name="Feuerriegel G."/>
            <person name="Bunk B."/>
            <person name="Sproer C."/>
            <person name="Streit W.R."/>
            <person name="Rodriguez L.M."/>
            <person name="Overmann J."/>
            <person name="Jimenez D.J."/>
        </authorList>
    </citation>
    <scope>NUCLEOTIDE SEQUENCE</scope>
    <source>
        <strain evidence="8">MAG 4196</strain>
    </source>
</reference>
<name>A0AAJ6B1N3_9HYPH</name>
<dbReference type="InterPro" id="IPR007867">
    <property type="entry name" value="GMC_OxRtase_C"/>
</dbReference>
<dbReference type="GO" id="GO:0016614">
    <property type="term" value="F:oxidoreductase activity, acting on CH-OH group of donors"/>
    <property type="evidence" value="ECO:0007669"/>
    <property type="project" value="InterPro"/>
</dbReference>
<evidence type="ECO:0000256" key="2">
    <source>
        <dbReference type="ARBA" id="ARBA00010790"/>
    </source>
</evidence>
<dbReference type="PANTHER" id="PTHR42784:SF1">
    <property type="entry name" value="PYRANOSE 2-OXIDASE"/>
    <property type="match status" value="1"/>
</dbReference>
<accession>A0AAJ6B1N3</accession>
<keyword evidence="5" id="KW-0560">Oxidoreductase</keyword>
<dbReference type="EMBL" id="CP119312">
    <property type="protein sequence ID" value="WEK06457.1"/>
    <property type="molecule type" value="Genomic_DNA"/>
</dbReference>
<proteinExistence type="inferred from homology"/>
<feature type="domain" description="FAD dependent oxidoreductase" evidence="6">
    <location>
        <begin position="17"/>
        <end position="227"/>
    </location>
</feature>
<dbReference type="PANTHER" id="PTHR42784">
    <property type="entry name" value="PYRANOSE 2-OXIDASE"/>
    <property type="match status" value="1"/>
</dbReference>
<evidence type="ECO:0000313" key="8">
    <source>
        <dbReference type="EMBL" id="WEK06457.1"/>
    </source>
</evidence>
<comment type="cofactor">
    <cofactor evidence="1">
        <name>FAD</name>
        <dbReference type="ChEBI" id="CHEBI:57692"/>
    </cofactor>
</comment>
<keyword evidence="3" id="KW-0285">Flavoprotein</keyword>
<dbReference type="InterPro" id="IPR051473">
    <property type="entry name" value="P2Ox-like"/>
</dbReference>